<sequence length="136" mass="13941">MGRYCRYRGYWGYWGYRPGRVAAGARPGCGGGRVRWWAVWGCWVGVCAVVGVSGALEGVGVLGGPLGAAGGRLPGAVWAGVGRRGRRGGPPPPVWAVGGALRALGGPLGPVGVWWAVAGPWAVLRGLWGPRGRVAA</sequence>
<protein>
    <submittedName>
        <fullName evidence="1">Uncharacterized protein</fullName>
    </submittedName>
</protein>
<gene>
    <name evidence="1" type="ORF">LMV7_p01140</name>
</gene>
<evidence type="ECO:0000313" key="1">
    <source>
        <dbReference type="EMBL" id="AGY35535.1"/>
    </source>
</evidence>
<keyword evidence="1" id="KW-0614">Plasmid</keyword>
<dbReference type="EMBL" id="KF577591">
    <property type="protein sequence ID" value="AGY35535.1"/>
    <property type="molecule type" value="Genomic_DNA"/>
</dbReference>
<dbReference type="AlphaFoldDB" id="U5P045"/>
<geneLocation type="plasmid" evidence="1">
    <name>pLMV7</name>
</geneLocation>
<proteinExistence type="predicted"/>
<accession>U5P045</accession>
<name>U5P045_9MICC</name>
<organism evidence="1">
    <name type="scientific">Micrococcus sp. V7</name>
    <dbReference type="NCBI Taxonomy" id="404582"/>
    <lineage>
        <taxon>Bacteria</taxon>
        <taxon>Bacillati</taxon>
        <taxon>Actinomycetota</taxon>
        <taxon>Actinomycetes</taxon>
        <taxon>Micrococcales</taxon>
        <taxon>Micrococcaceae</taxon>
        <taxon>Micrococcus</taxon>
    </lineage>
</organism>
<reference evidence="1" key="1">
    <citation type="journal article" date="2013" name="Genome Announc.">
        <title>First complete sequence of a giant linear plasmid from a micrococcus strain isolated from an extremely high-altitude lake.</title>
        <authorList>
            <person name="Dib J.R."/>
            <person name="Schuldes J."/>
            <person name="Thurmer A."/>
            <person name="Farias M.E."/>
            <person name="Daniel R."/>
            <person name="Meinhardt F."/>
        </authorList>
    </citation>
    <scope>NUCLEOTIDE SEQUENCE</scope>
    <source>
        <strain evidence="1">V7</strain>
        <plasmid evidence="1">pLMV7</plasmid>
    </source>
</reference>